<evidence type="ECO:0000313" key="2">
    <source>
        <dbReference type="EMBL" id="KAI6656724.1"/>
    </source>
</evidence>
<reference evidence="2 3" key="1">
    <citation type="journal article" date="2023" name="BMC Biol.">
        <title>The compact genome of the sponge Oopsacas minuta (Hexactinellida) is lacking key metazoan core genes.</title>
        <authorList>
            <person name="Santini S."/>
            <person name="Schenkelaars Q."/>
            <person name="Jourda C."/>
            <person name="Duchesne M."/>
            <person name="Belahbib H."/>
            <person name="Rocher C."/>
            <person name="Selva M."/>
            <person name="Riesgo A."/>
            <person name="Vervoort M."/>
            <person name="Leys S.P."/>
            <person name="Kodjabachian L."/>
            <person name="Le Bivic A."/>
            <person name="Borchiellini C."/>
            <person name="Claverie J.M."/>
            <person name="Renard E."/>
        </authorList>
    </citation>
    <scope>NUCLEOTIDE SEQUENCE [LARGE SCALE GENOMIC DNA]</scope>
    <source>
        <strain evidence="2">SPO-2</strain>
    </source>
</reference>
<dbReference type="Proteomes" id="UP001165289">
    <property type="component" value="Unassembled WGS sequence"/>
</dbReference>
<evidence type="ECO:0000313" key="3">
    <source>
        <dbReference type="Proteomes" id="UP001165289"/>
    </source>
</evidence>
<keyword evidence="3" id="KW-1185">Reference proteome</keyword>
<accession>A0AAV7K7U0</accession>
<keyword evidence="1" id="KW-1133">Transmembrane helix</keyword>
<dbReference type="EMBL" id="JAKMXF010000133">
    <property type="protein sequence ID" value="KAI6656724.1"/>
    <property type="molecule type" value="Genomic_DNA"/>
</dbReference>
<proteinExistence type="predicted"/>
<feature type="transmembrane region" description="Helical" evidence="1">
    <location>
        <begin position="49"/>
        <end position="75"/>
    </location>
</feature>
<evidence type="ECO:0008006" key="4">
    <source>
        <dbReference type="Google" id="ProtNLM"/>
    </source>
</evidence>
<dbReference type="AlphaFoldDB" id="A0AAV7K7U0"/>
<sequence length="307" mass="35364">MIRKILALVEYFYVANLDSKYYYIELPSNQAAEKVCPKDLHDMVMKRPILILIHSLNFTATLCLVSLVGITMLFLSKMYGGDKKFTSVKALVVILAIKAVLVLILSSTVFLHVAGYFVWLFCLIFDWVLIVIFACKLNKRISTTTTNRDVPAELKPARRHTRDHRIISCISTFLTGFVLLYIMSQIVGVSIDIADLVIIRPCLFRYFGIWINSSTTQEILEFIQIRDGLIAMVYSICFIFDFSIIVTHFFLLLRNYRKVWEKLLCKQTHGYVNVKKVELQEPLLSGDNNIWTDETYVKKLQGSSVMM</sequence>
<keyword evidence="1" id="KW-0812">Transmembrane</keyword>
<feature type="transmembrane region" description="Helical" evidence="1">
    <location>
        <begin position="116"/>
        <end position="135"/>
    </location>
</feature>
<keyword evidence="1" id="KW-0472">Membrane</keyword>
<feature type="transmembrane region" description="Helical" evidence="1">
    <location>
        <begin position="229"/>
        <end position="253"/>
    </location>
</feature>
<feature type="transmembrane region" description="Helical" evidence="1">
    <location>
        <begin position="166"/>
        <end position="187"/>
    </location>
</feature>
<organism evidence="2 3">
    <name type="scientific">Oopsacas minuta</name>
    <dbReference type="NCBI Taxonomy" id="111878"/>
    <lineage>
        <taxon>Eukaryota</taxon>
        <taxon>Metazoa</taxon>
        <taxon>Porifera</taxon>
        <taxon>Hexactinellida</taxon>
        <taxon>Hexasterophora</taxon>
        <taxon>Lyssacinosida</taxon>
        <taxon>Leucopsacidae</taxon>
        <taxon>Oopsacas</taxon>
    </lineage>
</organism>
<feature type="transmembrane region" description="Helical" evidence="1">
    <location>
        <begin position="87"/>
        <end position="110"/>
    </location>
</feature>
<name>A0AAV7K7U0_9METZ</name>
<evidence type="ECO:0000256" key="1">
    <source>
        <dbReference type="SAM" id="Phobius"/>
    </source>
</evidence>
<gene>
    <name evidence="2" type="ORF">LOD99_16028</name>
</gene>
<protein>
    <recommendedName>
        <fullName evidence="4">G-protein coupled receptors family 1 profile domain-containing protein</fullName>
    </recommendedName>
</protein>
<comment type="caution">
    <text evidence="2">The sequence shown here is derived from an EMBL/GenBank/DDBJ whole genome shotgun (WGS) entry which is preliminary data.</text>
</comment>